<name>A0AAN7AYA3_9PEZI</name>
<keyword evidence="2 5" id="KW-0812">Transmembrane</keyword>
<dbReference type="Proteomes" id="UP001301769">
    <property type="component" value="Unassembled WGS sequence"/>
</dbReference>
<sequence>TLTYECFLATLPFLRLSLFQNIGSVAAYTCGVFQGLVIYGQLYYIPFYFLSVKGYTPIQTGLVLLPVTATLVPGSIATGAIVTRTKNYRYPIWIGWVLTTLASGLSILWDVDTPASLWATTLVLLGFGHGSVLNAQNFATQAMCKPGEEGLAASMYGFLRQFGMALGVAIGTAAFQNTMSLKLGWEGLSPDIASQSEAFIVELLQLPDNSTLKIQALEAYVFGFHGAYTVFTGISGLAFLLSLLIKQEEMDRQICTEH</sequence>
<protein>
    <submittedName>
        <fullName evidence="6">Major facilitator superfamily transporter</fullName>
    </submittedName>
</protein>
<reference evidence="6" key="1">
    <citation type="journal article" date="2023" name="Mol. Phylogenet. Evol.">
        <title>Genome-scale phylogeny and comparative genomics of the fungal order Sordariales.</title>
        <authorList>
            <person name="Hensen N."/>
            <person name="Bonometti L."/>
            <person name="Westerberg I."/>
            <person name="Brannstrom I.O."/>
            <person name="Guillou S."/>
            <person name="Cros-Aarteil S."/>
            <person name="Calhoun S."/>
            <person name="Haridas S."/>
            <person name="Kuo A."/>
            <person name="Mondo S."/>
            <person name="Pangilinan J."/>
            <person name="Riley R."/>
            <person name="LaButti K."/>
            <person name="Andreopoulos B."/>
            <person name="Lipzen A."/>
            <person name="Chen C."/>
            <person name="Yan M."/>
            <person name="Daum C."/>
            <person name="Ng V."/>
            <person name="Clum A."/>
            <person name="Steindorff A."/>
            <person name="Ohm R.A."/>
            <person name="Martin F."/>
            <person name="Silar P."/>
            <person name="Natvig D.O."/>
            <person name="Lalanne C."/>
            <person name="Gautier V."/>
            <person name="Ament-Velasquez S.L."/>
            <person name="Kruys A."/>
            <person name="Hutchinson M.I."/>
            <person name="Powell A.J."/>
            <person name="Barry K."/>
            <person name="Miller A.N."/>
            <person name="Grigoriev I.V."/>
            <person name="Debuchy R."/>
            <person name="Gladieux P."/>
            <person name="Hiltunen Thoren M."/>
            <person name="Johannesson H."/>
        </authorList>
    </citation>
    <scope>NUCLEOTIDE SEQUENCE</scope>
    <source>
        <strain evidence="6">PSN293</strain>
    </source>
</reference>
<organism evidence="6 7">
    <name type="scientific">Rhypophila decipiens</name>
    <dbReference type="NCBI Taxonomy" id="261697"/>
    <lineage>
        <taxon>Eukaryota</taxon>
        <taxon>Fungi</taxon>
        <taxon>Dikarya</taxon>
        <taxon>Ascomycota</taxon>
        <taxon>Pezizomycotina</taxon>
        <taxon>Sordariomycetes</taxon>
        <taxon>Sordariomycetidae</taxon>
        <taxon>Sordariales</taxon>
        <taxon>Naviculisporaceae</taxon>
        <taxon>Rhypophila</taxon>
    </lineage>
</organism>
<reference evidence="6" key="2">
    <citation type="submission" date="2023-05" db="EMBL/GenBank/DDBJ databases">
        <authorList>
            <consortium name="Lawrence Berkeley National Laboratory"/>
            <person name="Steindorff A."/>
            <person name="Hensen N."/>
            <person name="Bonometti L."/>
            <person name="Westerberg I."/>
            <person name="Brannstrom I.O."/>
            <person name="Guillou S."/>
            <person name="Cros-Aarteil S."/>
            <person name="Calhoun S."/>
            <person name="Haridas S."/>
            <person name="Kuo A."/>
            <person name="Mondo S."/>
            <person name="Pangilinan J."/>
            <person name="Riley R."/>
            <person name="Labutti K."/>
            <person name="Andreopoulos B."/>
            <person name="Lipzen A."/>
            <person name="Chen C."/>
            <person name="Yanf M."/>
            <person name="Daum C."/>
            <person name="Ng V."/>
            <person name="Clum A."/>
            <person name="Ohm R."/>
            <person name="Martin F."/>
            <person name="Silar P."/>
            <person name="Natvig D."/>
            <person name="Lalanne C."/>
            <person name="Gautier V."/>
            <person name="Ament-Velasquez S.L."/>
            <person name="Kruys A."/>
            <person name="Hutchinson M.I."/>
            <person name="Powell A.J."/>
            <person name="Barry K."/>
            <person name="Miller A.N."/>
            <person name="Grigoriev I.V."/>
            <person name="Debuchy R."/>
            <person name="Gladieux P."/>
            <person name="Thoren M.H."/>
            <person name="Johannesson H."/>
        </authorList>
    </citation>
    <scope>NUCLEOTIDE SEQUENCE</scope>
    <source>
        <strain evidence="6">PSN293</strain>
    </source>
</reference>
<feature type="transmembrane region" description="Helical" evidence="5">
    <location>
        <begin position="62"/>
        <end position="83"/>
    </location>
</feature>
<dbReference type="GO" id="GO:0022857">
    <property type="term" value="F:transmembrane transporter activity"/>
    <property type="evidence" value="ECO:0007669"/>
    <property type="project" value="InterPro"/>
</dbReference>
<proteinExistence type="predicted"/>
<dbReference type="Pfam" id="PF07690">
    <property type="entry name" value="MFS_1"/>
    <property type="match status" value="1"/>
</dbReference>
<evidence type="ECO:0000256" key="2">
    <source>
        <dbReference type="ARBA" id="ARBA00022692"/>
    </source>
</evidence>
<feature type="non-terminal residue" evidence="6">
    <location>
        <position position="258"/>
    </location>
</feature>
<evidence type="ECO:0000313" key="7">
    <source>
        <dbReference type="Proteomes" id="UP001301769"/>
    </source>
</evidence>
<dbReference type="GO" id="GO:0005886">
    <property type="term" value="C:plasma membrane"/>
    <property type="evidence" value="ECO:0007669"/>
    <property type="project" value="TreeGrafter"/>
</dbReference>
<feature type="transmembrane region" description="Helical" evidence="5">
    <location>
        <begin position="156"/>
        <end position="175"/>
    </location>
</feature>
<keyword evidence="4 5" id="KW-0472">Membrane</keyword>
<gene>
    <name evidence="6" type="ORF">QBC37DRAFT_245928</name>
</gene>
<evidence type="ECO:0000256" key="3">
    <source>
        <dbReference type="ARBA" id="ARBA00022989"/>
    </source>
</evidence>
<accession>A0AAN7AYA3</accession>
<dbReference type="PANTHER" id="PTHR23501:SF94">
    <property type="entry name" value="MAJOR FACILITATOR SUPERFAMILY (MFS) PROFILE DOMAIN-CONTAINING PROTEIN"/>
    <property type="match status" value="1"/>
</dbReference>
<dbReference type="InterPro" id="IPR036259">
    <property type="entry name" value="MFS_trans_sf"/>
</dbReference>
<feature type="transmembrane region" description="Helical" evidence="5">
    <location>
        <begin position="25"/>
        <end position="50"/>
    </location>
</feature>
<comment type="caution">
    <text evidence="6">The sequence shown here is derived from an EMBL/GenBank/DDBJ whole genome shotgun (WGS) entry which is preliminary data.</text>
</comment>
<evidence type="ECO:0000256" key="1">
    <source>
        <dbReference type="ARBA" id="ARBA00004141"/>
    </source>
</evidence>
<feature type="transmembrane region" description="Helical" evidence="5">
    <location>
        <begin position="90"/>
        <end position="109"/>
    </location>
</feature>
<keyword evidence="7" id="KW-1185">Reference proteome</keyword>
<feature type="transmembrane region" description="Helical" evidence="5">
    <location>
        <begin position="115"/>
        <end position="135"/>
    </location>
</feature>
<dbReference type="AlphaFoldDB" id="A0AAN7AYA3"/>
<dbReference type="Gene3D" id="1.20.1250.20">
    <property type="entry name" value="MFS general substrate transporter like domains"/>
    <property type="match status" value="1"/>
</dbReference>
<dbReference type="SUPFAM" id="SSF103473">
    <property type="entry name" value="MFS general substrate transporter"/>
    <property type="match status" value="1"/>
</dbReference>
<evidence type="ECO:0000256" key="4">
    <source>
        <dbReference type="ARBA" id="ARBA00023136"/>
    </source>
</evidence>
<keyword evidence="3 5" id="KW-1133">Transmembrane helix</keyword>
<feature type="transmembrane region" description="Helical" evidence="5">
    <location>
        <begin position="219"/>
        <end position="244"/>
    </location>
</feature>
<dbReference type="PANTHER" id="PTHR23501">
    <property type="entry name" value="MAJOR FACILITATOR SUPERFAMILY"/>
    <property type="match status" value="1"/>
</dbReference>
<evidence type="ECO:0000313" key="6">
    <source>
        <dbReference type="EMBL" id="KAK4205881.1"/>
    </source>
</evidence>
<dbReference type="InterPro" id="IPR011701">
    <property type="entry name" value="MFS"/>
</dbReference>
<dbReference type="EMBL" id="MU858694">
    <property type="protein sequence ID" value="KAK4205881.1"/>
    <property type="molecule type" value="Genomic_DNA"/>
</dbReference>
<evidence type="ECO:0000256" key="5">
    <source>
        <dbReference type="SAM" id="Phobius"/>
    </source>
</evidence>
<feature type="non-terminal residue" evidence="6">
    <location>
        <position position="1"/>
    </location>
</feature>
<comment type="subcellular location">
    <subcellularLocation>
        <location evidence="1">Membrane</location>
        <topology evidence="1">Multi-pass membrane protein</topology>
    </subcellularLocation>
</comment>